<keyword evidence="4" id="KW-1133">Transmembrane helix</keyword>
<dbReference type="PANTHER" id="PTHR15036:SF85">
    <property type="entry name" value="SP2353, ISOFORM A"/>
    <property type="match status" value="1"/>
</dbReference>
<dbReference type="GO" id="GO:0005509">
    <property type="term" value="F:calcium ion binding"/>
    <property type="evidence" value="ECO:0007669"/>
    <property type="project" value="InterPro"/>
</dbReference>
<feature type="disulfide bond" evidence="2">
    <location>
        <begin position="917"/>
        <end position="926"/>
    </location>
</feature>
<name>A0A979FPZ0_HYAAZ</name>
<evidence type="ECO:0000259" key="5">
    <source>
        <dbReference type="PROSITE" id="PS50025"/>
    </source>
</evidence>
<dbReference type="SMART" id="SM00181">
    <property type="entry name" value="EGF"/>
    <property type="match status" value="3"/>
</dbReference>
<dbReference type="PROSITE" id="PS00010">
    <property type="entry name" value="ASX_HYDROXYL"/>
    <property type="match status" value="1"/>
</dbReference>
<feature type="domain" description="EGF-like" evidence="6">
    <location>
        <begin position="488"/>
        <end position="526"/>
    </location>
</feature>
<feature type="disulfide bond" evidence="2">
    <location>
        <begin position="262"/>
        <end position="271"/>
    </location>
</feature>
<keyword evidence="1 2" id="KW-1015">Disulfide bond</keyword>
<protein>
    <submittedName>
        <fullName evidence="8">Neural-cadherin-like</fullName>
    </submittedName>
</protein>
<evidence type="ECO:0000259" key="6">
    <source>
        <dbReference type="PROSITE" id="PS50026"/>
    </source>
</evidence>
<feature type="transmembrane region" description="Helical" evidence="4">
    <location>
        <begin position="942"/>
        <end position="967"/>
    </location>
</feature>
<evidence type="ECO:0000256" key="4">
    <source>
        <dbReference type="SAM" id="Phobius"/>
    </source>
</evidence>
<feature type="compositionally biased region" description="Low complexity" evidence="3">
    <location>
        <begin position="816"/>
        <end position="834"/>
    </location>
</feature>
<feature type="disulfide bond" evidence="2">
    <location>
        <begin position="516"/>
        <end position="525"/>
    </location>
</feature>
<feature type="domain" description="Laminin G" evidence="5">
    <location>
        <begin position="285"/>
        <end position="487"/>
    </location>
</feature>
<dbReference type="GeneID" id="108676517"/>
<accession>A0A979FPZ0</accession>
<evidence type="ECO:0000256" key="3">
    <source>
        <dbReference type="SAM" id="MobiDB-lite"/>
    </source>
</evidence>
<dbReference type="RefSeq" id="XP_047739170.1">
    <property type="nucleotide sequence ID" value="XM_047883214.1"/>
</dbReference>
<dbReference type="Pfam" id="PF02210">
    <property type="entry name" value="Laminin_G_2"/>
    <property type="match status" value="2"/>
</dbReference>
<dbReference type="AlphaFoldDB" id="A0A979FPZ0"/>
<dbReference type="PROSITE" id="PS00022">
    <property type="entry name" value="EGF_1"/>
    <property type="match status" value="3"/>
</dbReference>
<dbReference type="InterPro" id="IPR000742">
    <property type="entry name" value="EGF"/>
</dbReference>
<dbReference type="PANTHER" id="PTHR15036">
    <property type="entry name" value="PIKACHURIN-LIKE PROTEIN"/>
    <property type="match status" value="1"/>
</dbReference>
<dbReference type="GO" id="GO:0016020">
    <property type="term" value="C:membrane"/>
    <property type="evidence" value="ECO:0007669"/>
    <property type="project" value="UniProtKB-SubCell"/>
</dbReference>
<feature type="domain" description="Laminin G" evidence="5">
    <location>
        <begin position="529"/>
        <end position="848"/>
    </location>
</feature>
<dbReference type="InterPro" id="IPR013320">
    <property type="entry name" value="ConA-like_dom_sf"/>
</dbReference>
<dbReference type="SMART" id="SM00179">
    <property type="entry name" value="EGF_CA"/>
    <property type="match status" value="1"/>
</dbReference>
<dbReference type="KEGG" id="hazt:108676517"/>
<keyword evidence="4" id="KW-0472">Membrane</keyword>
<keyword evidence="2" id="KW-0245">EGF-like domain</keyword>
<dbReference type="Gene3D" id="2.60.120.200">
    <property type="match status" value="2"/>
</dbReference>
<dbReference type="InterPro" id="IPR050372">
    <property type="entry name" value="Neurexin-related_CASP"/>
</dbReference>
<comment type="caution">
    <text evidence="2">Lacks conserved residue(s) required for the propagation of feature annotation.</text>
</comment>
<dbReference type="PROSITE" id="PS01187">
    <property type="entry name" value="EGF_CA"/>
    <property type="match status" value="1"/>
</dbReference>
<evidence type="ECO:0000256" key="1">
    <source>
        <dbReference type="ARBA" id="ARBA00023157"/>
    </source>
</evidence>
<dbReference type="Proteomes" id="UP000694843">
    <property type="component" value="Unplaced"/>
</dbReference>
<keyword evidence="7" id="KW-1185">Reference proteome</keyword>
<dbReference type="InterPro" id="IPR001791">
    <property type="entry name" value="Laminin_G"/>
</dbReference>
<dbReference type="GO" id="GO:0048513">
    <property type="term" value="P:animal organ development"/>
    <property type="evidence" value="ECO:0007669"/>
    <property type="project" value="UniProtKB-ARBA"/>
</dbReference>
<dbReference type="InterPro" id="IPR001881">
    <property type="entry name" value="EGF-like_Ca-bd_dom"/>
</dbReference>
<feature type="compositionally biased region" description="Polar residues" evidence="3">
    <location>
        <begin position="726"/>
        <end position="738"/>
    </location>
</feature>
<dbReference type="OrthoDB" id="10045365at2759"/>
<keyword evidence="4" id="KW-0812">Transmembrane</keyword>
<dbReference type="SMART" id="SM00282">
    <property type="entry name" value="LamG"/>
    <property type="match status" value="2"/>
</dbReference>
<dbReference type="CDD" id="cd00054">
    <property type="entry name" value="EGF_CA"/>
    <property type="match status" value="1"/>
</dbReference>
<dbReference type="InterPro" id="IPR018097">
    <property type="entry name" value="EGF_Ca-bd_CS"/>
</dbReference>
<dbReference type="SUPFAM" id="SSF57196">
    <property type="entry name" value="EGF/Laminin"/>
    <property type="match status" value="1"/>
</dbReference>
<feature type="region of interest" description="Disordered" evidence="3">
    <location>
        <begin position="816"/>
        <end position="835"/>
    </location>
</feature>
<proteinExistence type="predicted"/>
<dbReference type="CDD" id="cd00110">
    <property type="entry name" value="LamG"/>
    <property type="match status" value="2"/>
</dbReference>
<dbReference type="InterPro" id="IPR000152">
    <property type="entry name" value="EGF-type_Asp/Asn_hydroxyl_site"/>
</dbReference>
<evidence type="ECO:0000313" key="7">
    <source>
        <dbReference type="Proteomes" id="UP000694843"/>
    </source>
</evidence>
<dbReference type="Gene3D" id="2.10.25.10">
    <property type="entry name" value="Laminin"/>
    <property type="match status" value="1"/>
</dbReference>
<evidence type="ECO:0000313" key="8">
    <source>
        <dbReference type="RefSeq" id="XP_047739170.1"/>
    </source>
</evidence>
<feature type="domain" description="EGF-like" evidence="6">
    <location>
        <begin position="891"/>
        <end position="927"/>
    </location>
</feature>
<dbReference type="PROSITE" id="PS50026">
    <property type="entry name" value="EGF_3"/>
    <property type="match status" value="3"/>
</dbReference>
<dbReference type="SUPFAM" id="SSF49899">
    <property type="entry name" value="Concanavalin A-like lectins/glucanases"/>
    <property type="match status" value="2"/>
</dbReference>
<evidence type="ECO:0000256" key="2">
    <source>
        <dbReference type="PROSITE-ProRule" id="PRU00076"/>
    </source>
</evidence>
<reference evidence="8" key="1">
    <citation type="submission" date="2025-08" db="UniProtKB">
        <authorList>
            <consortium name="RefSeq"/>
        </authorList>
    </citation>
    <scope>IDENTIFICATION</scope>
    <source>
        <tissue evidence="8">Whole organism</tissue>
    </source>
</reference>
<gene>
    <name evidence="8" type="primary">LOC108676517</name>
</gene>
<organism evidence="7 8">
    <name type="scientific">Hyalella azteca</name>
    <name type="common">Amphipod</name>
    <dbReference type="NCBI Taxonomy" id="294128"/>
    <lineage>
        <taxon>Eukaryota</taxon>
        <taxon>Metazoa</taxon>
        <taxon>Ecdysozoa</taxon>
        <taxon>Arthropoda</taxon>
        <taxon>Crustacea</taxon>
        <taxon>Multicrustacea</taxon>
        <taxon>Malacostraca</taxon>
        <taxon>Eumalacostraca</taxon>
        <taxon>Peracarida</taxon>
        <taxon>Amphipoda</taxon>
        <taxon>Senticaudata</taxon>
        <taxon>Talitrida</taxon>
        <taxon>Talitroidea</taxon>
        <taxon>Hyalellidae</taxon>
        <taxon>Hyalella</taxon>
    </lineage>
</organism>
<sequence>MCPVNMHEAKLLLSSASGEAHELTVYADVSSVGVADALKSTPIDLAILPHDFLTSADAEEPNSESPMDRLIRLLNQHLSDYSELSRTDSTKSHDMSAIQPHVMVVAVETIRRNHDSHTRVWLLQQSPERHLRFALEPLIFQHQHEIEAEVGAAVLGAGVSALGDCASRRVACRCCCRDRAALDQRWHLADAGARSHAGPSLRIESSCRCPVQDGAEEERGQLASLTSAHAVTAGRQPTCSRGACRNFGKCLPHAASEPRCACPGHTVGPHCKLLTRHFRPSSPASQSEYSSVPSFMVLPSLPTCSQLHITIFVLTQHKTGNILSSQSRVNQKSRHFHLLLDDGRPKLTIKSSGPNASKSLTLQKIISDNVWHQLDVFWINETVTVMLDHCLDTGSDPFASTSQTTFSLPLESTQCRGSLPLTYNDGPIGWGATLQLGGRYEDPKSSHERKFLNSEDDFHGCLSHVRVNKEFQDLGSPGAMTASVAGCGALSCFRPSNACPRHARCQGSPGAEQCECAQGRAGAGCLAESPALFFLSKSHVNVAFSFTPPEYWAQIELRFRTRTSDGTLVLLRSRHRTDWLSVELQAGSVCLVVGLDGRVYTSLCVAKKFDDGEWHHVVAQRHAELLEVAIDEAEQDSYASALLPELQSLPFSVSRHDGAWLGGLTERPGVRPTSADDVFRSVDVAPRSVDVAFRSAEDASSSKETLELTQSYPDAAKNSRISSANLVNSKTEASTQMQREARHTNSRPLVSGRSGNPRLPGFEYFIFSCEKRSQSHRKKRNIVELDGGSLWKDFNNGCLSAVRVFGHLLPLPEIVNNNHSSNSRNNSNKNTSNSAGSVTSFANVISGCTSPSVCTNTSCPPPLTCGHSWGLNTCGCAAGEELSRDGAACLDVDECRYDPCLNLGVCVNTHPGYRCVCGPAHRGEHCEWGAAGALEAPYSLSILVASAAASVAALLLIIVSCLLCLVLNKKQRRKSARCCSESDAWDRRANANKRRASPASTKDGLASLSELAELSPGSCSLIPSNSSCHLRNKGESCSVEQTAQKETSVSVIGNCPPHLSVVGMDLVNLPLPTGGTTDMGDPDILLHPPPLQFNPSSTTFGFDGGGPNSSAGSFYSDTGIIC</sequence>
<feature type="region of interest" description="Disordered" evidence="3">
    <location>
        <begin position="726"/>
        <end position="755"/>
    </location>
</feature>
<dbReference type="PROSITE" id="PS50025">
    <property type="entry name" value="LAM_G_DOMAIN"/>
    <property type="match status" value="2"/>
</dbReference>
<feature type="domain" description="EGF-like" evidence="6">
    <location>
        <begin position="235"/>
        <end position="272"/>
    </location>
</feature>